<comment type="caution">
    <text evidence="4">The sequence shown here is derived from an EMBL/GenBank/DDBJ whole genome shotgun (WGS) entry which is preliminary data.</text>
</comment>
<proteinExistence type="predicted"/>
<dbReference type="SUPFAM" id="SSF53474">
    <property type="entry name" value="alpha/beta-Hydrolases"/>
    <property type="match status" value="1"/>
</dbReference>
<dbReference type="Pfam" id="PF20434">
    <property type="entry name" value="BD-FAE"/>
    <property type="match status" value="1"/>
</dbReference>
<dbReference type="InterPro" id="IPR049492">
    <property type="entry name" value="BD-FAE-like_dom"/>
</dbReference>
<dbReference type="InterPro" id="IPR029058">
    <property type="entry name" value="AB_hydrolase_fold"/>
</dbReference>
<evidence type="ECO:0000313" key="4">
    <source>
        <dbReference type="EMBL" id="PFG29553.1"/>
    </source>
</evidence>
<evidence type="ECO:0000256" key="1">
    <source>
        <dbReference type="ARBA" id="ARBA00022801"/>
    </source>
</evidence>
<reference evidence="4 5" key="1">
    <citation type="submission" date="2017-10" db="EMBL/GenBank/DDBJ databases">
        <title>Sequencing the genomes of 1000 actinobacteria strains.</title>
        <authorList>
            <person name="Klenk H.-P."/>
        </authorList>
    </citation>
    <scope>NUCLEOTIDE SEQUENCE [LARGE SCALE GENOMIC DNA]</scope>
    <source>
        <strain evidence="4 5">DSM 21798</strain>
    </source>
</reference>
<organism evidence="4 5">
    <name type="scientific">Paramicrobacterium agarici</name>
    <dbReference type="NCBI Taxonomy" id="630514"/>
    <lineage>
        <taxon>Bacteria</taxon>
        <taxon>Bacillati</taxon>
        <taxon>Actinomycetota</taxon>
        <taxon>Actinomycetes</taxon>
        <taxon>Micrococcales</taxon>
        <taxon>Microbacteriaceae</taxon>
        <taxon>Paramicrobacterium</taxon>
    </lineage>
</organism>
<dbReference type="Proteomes" id="UP000221369">
    <property type="component" value="Unassembled WGS sequence"/>
</dbReference>
<dbReference type="RefSeq" id="WP_245836171.1">
    <property type="nucleotide sequence ID" value="NZ_PDJE01000001.1"/>
</dbReference>
<dbReference type="Gene3D" id="3.40.50.1820">
    <property type="entry name" value="alpha/beta hydrolase"/>
    <property type="match status" value="1"/>
</dbReference>
<name>A0A2A9DSI6_9MICO</name>
<sequence>MSSPDAHRRHRFLRTQILLGASAFIVAVAIAFTASPVPSTMILRGVFDAGSRSIVAEMERNQPELNIESERDIAYAEGSDDTRLDVFRPANADEPLPAVVWIHGGAWVSGDKGNVAPYLEMIANEGYAAIGLGYTLGPEATYPTAFEQLNTALGYINEHAKELGVDPERIVLAGDSAGSQLASQLAVLVTNPHYAHFTGIEPQITASQLEAVILHCGVYDLDAMADLTGLDAWGLKTSLWAYTGTKRWSELAAGSLMSTKEWVTEDFPDTFISGGNGDGLTWIQSLPMSQTLRDEGVSVTELFYEADHEPALPHEYQFHLDLADARMAFDKTLDFLDRVT</sequence>
<dbReference type="PANTHER" id="PTHR48081:SF6">
    <property type="entry name" value="PEPTIDASE S9 PROLYL OLIGOPEPTIDASE CATALYTIC DOMAIN-CONTAINING PROTEIN"/>
    <property type="match status" value="1"/>
</dbReference>
<dbReference type="InterPro" id="IPR050300">
    <property type="entry name" value="GDXG_lipolytic_enzyme"/>
</dbReference>
<keyword evidence="2" id="KW-0472">Membrane</keyword>
<keyword evidence="5" id="KW-1185">Reference proteome</keyword>
<evidence type="ECO:0000256" key="2">
    <source>
        <dbReference type="SAM" id="Phobius"/>
    </source>
</evidence>
<accession>A0A2A9DSI6</accession>
<dbReference type="PANTHER" id="PTHR48081">
    <property type="entry name" value="AB HYDROLASE SUPERFAMILY PROTEIN C4A8.06C"/>
    <property type="match status" value="1"/>
</dbReference>
<protein>
    <submittedName>
        <fullName evidence="4">Acetyl esterase/lipase</fullName>
    </submittedName>
</protein>
<feature type="transmembrane region" description="Helical" evidence="2">
    <location>
        <begin position="12"/>
        <end position="34"/>
    </location>
</feature>
<dbReference type="AlphaFoldDB" id="A0A2A9DSI6"/>
<keyword evidence="1" id="KW-0378">Hydrolase</keyword>
<dbReference type="GO" id="GO:0016787">
    <property type="term" value="F:hydrolase activity"/>
    <property type="evidence" value="ECO:0007669"/>
    <property type="project" value="UniProtKB-KW"/>
</dbReference>
<evidence type="ECO:0000259" key="3">
    <source>
        <dbReference type="Pfam" id="PF20434"/>
    </source>
</evidence>
<gene>
    <name evidence="4" type="ORF">ATJ78_0460</name>
</gene>
<keyword evidence="2" id="KW-0812">Transmembrane</keyword>
<feature type="domain" description="BD-FAE-like" evidence="3">
    <location>
        <begin position="84"/>
        <end position="280"/>
    </location>
</feature>
<dbReference type="EMBL" id="PDJE01000001">
    <property type="protein sequence ID" value="PFG29553.1"/>
    <property type="molecule type" value="Genomic_DNA"/>
</dbReference>
<evidence type="ECO:0000313" key="5">
    <source>
        <dbReference type="Proteomes" id="UP000221369"/>
    </source>
</evidence>
<keyword evidence="2" id="KW-1133">Transmembrane helix</keyword>